<dbReference type="InterPro" id="IPR017423">
    <property type="entry name" value="TRM6"/>
</dbReference>
<dbReference type="PANTHER" id="PTHR12945">
    <property type="entry name" value="TRANSLATION INITIATION FACTOR EIF3-RELATED"/>
    <property type="match status" value="1"/>
</dbReference>
<name>A0A9P8PY57_9ASCO</name>
<dbReference type="OrthoDB" id="10254665at2759"/>
<gene>
    <name evidence="7" type="ORF">WICMUC_001014</name>
</gene>
<dbReference type="Proteomes" id="UP000769528">
    <property type="component" value="Unassembled WGS sequence"/>
</dbReference>
<dbReference type="PIRSF" id="PIRSF038170">
    <property type="entry name" value="tRNA_m1A_mtfrase"/>
    <property type="match status" value="1"/>
</dbReference>
<proteinExistence type="inferred from homology"/>
<evidence type="ECO:0000256" key="1">
    <source>
        <dbReference type="ARBA" id="ARBA00004123"/>
    </source>
</evidence>
<dbReference type="PANTHER" id="PTHR12945:SF0">
    <property type="entry name" value="TRNA (ADENINE(58)-N(1))-METHYLTRANSFERASE NON-CATALYTIC SUBUNIT TRM6"/>
    <property type="match status" value="1"/>
</dbReference>
<evidence type="ECO:0000256" key="5">
    <source>
        <dbReference type="ARBA" id="ARBA00023242"/>
    </source>
</evidence>
<dbReference type="EMBL" id="JAEUBF010000315">
    <property type="protein sequence ID" value="KAH3679394.1"/>
    <property type="molecule type" value="Genomic_DNA"/>
</dbReference>
<comment type="caution">
    <text evidence="7">The sequence shown here is derived from an EMBL/GenBank/DDBJ whole genome shotgun (WGS) entry which is preliminary data.</text>
</comment>
<evidence type="ECO:0000256" key="2">
    <source>
        <dbReference type="ARBA" id="ARBA00008320"/>
    </source>
</evidence>
<accession>A0A9P8PY57</accession>
<dbReference type="GO" id="GO:0005634">
    <property type="term" value="C:nucleus"/>
    <property type="evidence" value="ECO:0007669"/>
    <property type="project" value="UniProtKB-SubCell"/>
</dbReference>
<dbReference type="AlphaFoldDB" id="A0A9P8PY57"/>
<evidence type="ECO:0000256" key="4">
    <source>
        <dbReference type="ARBA" id="ARBA00022694"/>
    </source>
</evidence>
<evidence type="ECO:0000256" key="3">
    <source>
        <dbReference type="ARBA" id="ARBA00021704"/>
    </source>
</evidence>
<keyword evidence="8" id="KW-1185">Reference proteome</keyword>
<reference evidence="7" key="1">
    <citation type="journal article" date="2021" name="Open Biol.">
        <title>Shared evolutionary footprints suggest mitochondrial oxidative damage underlies multiple complex I losses in fungi.</title>
        <authorList>
            <person name="Schikora-Tamarit M.A."/>
            <person name="Marcet-Houben M."/>
            <person name="Nosek J."/>
            <person name="Gabaldon T."/>
        </authorList>
    </citation>
    <scope>NUCLEOTIDE SEQUENCE</scope>
    <source>
        <strain evidence="7">CBS6341</strain>
    </source>
</reference>
<evidence type="ECO:0000313" key="8">
    <source>
        <dbReference type="Proteomes" id="UP000769528"/>
    </source>
</evidence>
<organism evidence="7 8">
    <name type="scientific">Wickerhamomyces mucosus</name>
    <dbReference type="NCBI Taxonomy" id="1378264"/>
    <lineage>
        <taxon>Eukaryota</taxon>
        <taxon>Fungi</taxon>
        <taxon>Dikarya</taxon>
        <taxon>Ascomycota</taxon>
        <taxon>Saccharomycotina</taxon>
        <taxon>Saccharomycetes</taxon>
        <taxon>Phaffomycetales</taxon>
        <taxon>Wickerhamomycetaceae</taxon>
        <taxon>Wickerhamomyces</taxon>
    </lineage>
</organism>
<dbReference type="Pfam" id="PF04189">
    <property type="entry name" value="Gcd10p"/>
    <property type="match status" value="1"/>
</dbReference>
<reference evidence="7" key="2">
    <citation type="submission" date="2021-01" db="EMBL/GenBank/DDBJ databases">
        <authorList>
            <person name="Schikora-Tamarit M.A."/>
        </authorList>
    </citation>
    <scope>NUCLEOTIDE SEQUENCE</scope>
    <source>
        <strain evidence="7">CBS6341</strain>
    </source>
</reference>
<sequence length="464" mass="52526">MSETDLTYIKPKIIENGLHAIIRMPSDGLKIVQLEKSKSINLGKFGTFDVDGILGFPFGQTFEVLDDRKVRPIGSTIYSTVDEAENEIETEIDNENRTPVLETLSEKIDYLKKLDIESSDSNRNLIDIGNSTQSLSMDEIETLKKTASGVNVGEAIIDKLIKSHVNFNMKTKQSQEKYLRRKQQKFLRRFTIDHISSSRLLQYYIEKDASKVLDMSEESLGLLLTLANIQPGGRYLVVDETGGLLLAAMMERMGGSGEILVVHENEHPNHFVLTQTDFPQALQDKMIKTINLLQFFEPENEKVEWTDLPQEELDQMKSSRKVHYHRRKQNVFQTNSAMDNAIKGNFDGLIIVSTLYIPTLLDKILEKAGGSRPVAIYSQFKEPLVETQIQSLNDLRLLAPTIHETRCRPYQTIPGRLHPLMSMRGGGGYVFSALRVFPIEDGVQAVGRGISRKKQKLDDRAPVE</sequence>
<comment type="function">
    <text evidence="6">Substrate-binding subunit of tRNA (adenine-N1-)-methyltransferase, which catalyzes the formation of N1-methyladenine at position 58 (m1A58) in initiator methionyl-tRNA.</text>
</comment>
<comment type="similarity">
    <text evidence="2 6">Belongs to the TRM6/GCD10 family.</text>
</comment>
<dbReference type="GO" id="GO:0031515">
    <property type="term" value="C:tRNA (m1A) methyltransferase complex"/>
    <property type="evidence" value="ECO:0007669"/>
    <property type="project" value="UniProtKB-UniRule"/>
</dbReference>
<dbReference type="GO" id="GO:0030488">
    <property type="term" value="P:tRNA methylation"/>
    <property type="evidence" value="ECO:0007669"/>
    <property type="project" value="InterPro"/>
</dbReference>
<protein>
    <recommendedName>
        <fullName evidence="3 6">tRNA (adenine(58)-N(1))-methyltransferase non-catalytic subunit TRM6</fullName>
    </recommendedName>
</protein>
<comment type="subcellular location">
    <subcellularLocation>
        <location evidence="1 6">Nucleus</location>
    </subcellularLocation>
</comment>
<evidence type="ECO:0000313" key="7">
    <source>
        <dbReference type="EMBL" id="KAH3679394.1"/>
    </source>
</evidence>
<keyword evidence="4 6" id="KW-0819">tRNA processing</keyword>
<keyword evidence="5 6" id="KW-0539">Nucleus</keyword>
<comment type="subunit">
    <text evidence="6">Heterotetramer.</text>
</comment>
<evidence type="ECO:0000256" key="6">
    <source>
        <dbReference type="PIRNR" id="PIRNR038170"/>
    </source>
</evidence>